<keyword evidence="5" id="KW-1185">Reference proteome</keyword>
<evidence type="ECO:0000259" key="3">
    <source>
        <dbReference type="Pfam" id="PF22255"/>
    </source>
</evidence>
<dbReference type="InterPro" id="IPR049354">
    <property type="entry name" value="GpP-like_N"/>
</dbReference>
<comment type="caution">
    <text evidence="4">The sequence shown here is derived from an EMBL/GenBank/DDBJ whole genome shotgun (WGS) entry which is preliminary data.</text>
</comment>
<dbReference type="InterPro" id="IPR023399">
    <property type="entry name" value="Baseplate-like_2-layer_sand"/>
</dbReference>
<dbReference type="EMBL" id="QOVW01000113">
    <property type="protein sequence ID" value="RDB35046.1"/>
    <property type="molecule type" value="Genomic_DNA"/>
</dbReference>
<dbReference type="PIRSF" id="PIRSF004440">
    <property type="entry name" value="GpP"/>
    <property type="match status" value="1"/>
</dbReference>
<proteinExistence type="predicted"/>
<dbReference type="InterPro" id="IPR053981">
    <property type="entry name" value="Gp44/GpP-like_2nd"/>
</dbReference>
<dbReference type="InterPro" id="IPR026276">
    <property type="entry name" value="Baseplate_GpP"/>
</dbReference>
<dbReference type="Pfam" id="PF21929">
    <property type="entry name" value="GpP_4th"/>
    <property type="match status" value="1"/>
</dbReference>
<sequence length="344" mass="37534">MIQLKANGKIFEGWLTASVTRSLAAVSGAFEIGYTDRWSGQGEKWQLKAGDLCELSYKGKPIICGYIDSVSSQYGSSERSLSVQGRDKTGDLVDSCNISEAKEFKGKSLKQLAELLAAPFGIAVHGKSAAAQASLPQISVQHNETVWESIDRYVKFQGVLAYPDAKGGLVLADVGSVVAATLREGENILSCSVEHNESEKFATYVVVGNTRNADEPHKTARGEVSDSSVKRPRLKSIVSHKAITEAEAKERAKWEMAQRVAQSLRVTVECVDWLNPSSQQIWEINTLVTIKAPACGLEGDFLIEETRFSCNENGLKTSLKLVLKDAYTQKTERDKQSVGEIGEV</sequence>
<dbReference type="InterPro" id="IPR053982">
    <property type="entry name" value="Gp44/GpP-like_C"/>
</dbReference>
<evidence type="ECO:0000313" key="4">
    <source>
        <dbReference type="EMBL" id="RDB35046.1"/>
    </source>
</evidence>
<feature type="domain" description="Baseplate hub protein gp44-like N-terminal" evidence="1">
    <location>
        <begin position="2"/>
        <end position="87"/>
    </location>
</feature>
<evidence type="ECO:0008006" key="6">
    <source>
        <dbReference type="Google" id="ProtNLM"/>
    </source>
</evidence>
<gene>
    <name evidence="4" type="ORF">DCC88_12170</name>
</gene>
<dbReference type="Gene3D" id="2.30.300.10">
    <property type="entry name" value="Baseplate protein-like domain - beta roll fold"/>
    <property type="match status" value="1"/>
</dbReference>
<evidence type="ECO:0000259" key="1">
    <source>
        <dbReference type="Pfam" id="PF21683"/>
    </source>
</evidence>
<evidence type="ECO:0000313" key="5">
    <source>
        <dbReference type="Proteomes" id="UP000253934"/>
    </source>
</evidence>
<organism evidence="4 5">
    <name type="scientific">Spirobacillus cienkowskii</name>
    <dbReference type="NCBI Taxonomy" id="495820"/>
    <lineage>
        <taxon>Bacteria</taxon>
        <taxon>Pseudomonadati</taxon>
        <taxon>Bdellovibrionota</taxon>
        <taxon>Oligoflexia</taxon>
        <taxon>Silvanigrellales</taxon>
        <taxon>Spirobacillus</taxon>
    </lineage>
</organism>
<feature type="domain" description="Baseplate hub protein gp44/GpP-like second" evidence="3">
    <location>
        <begin position="89"/>
        <end position="172"/>
    </location>
</feature>
<dbReference type="Gene3D" id="3.55.50.10">
    <property type="entry name" value="Baseplate protein-like domains"/>
    <property type="match status" value="1"/>
</dbReference>
<evidence type="ECO:0000259" key="2">
    <source>
        <dbReference type="Pfam" id="PF21929"/>
    </source>
</evidence>
<dbReference type="Gene3D" id="3.30.1920.10">
    <property type="entry name" value="Baseplate protein-like domains - 2 layer sandwich fold"/>
    <property type="match status" value="1"/>
</dbReference>
<protein>
    <recommendedName>
        <fullName evidence="6">Phage tail protein</fullName>
    </recommendedName>
</protein>
<dbReference type="AlphaFoldDB" id="A0A369KV92"/>
<accession>A0A369KV92</accession>
<reference evidence="4" key="1">
    <citation type="submission" date="2018-04" db="EMBL/GenBank/DDBJ databases">
        <title>Draft genome sequence of the Candidatus Spirobacillus cienkowskii, a pathogen of freshwater Daphnia species, reconstructed from hemolymph metagenomic reads.</title>
        <authorList>
            <person name="Bresciani L."/>
            <person name="Lemos L.N."/>
            <person name="Wale N."/>
            <person name="Lin J.Y."/>
            <person name="Fernandes G.R."/>
            <person name="Duffy M.A."/>
            <person name="Rodrigues J.M."/>
        </authorList>
    </citation>
    <scope>NUCLEOTIDE SEQUENCE [LARGE SCALE GENOMIC DNA]</scope>
    <source>
        <strain evidence="4">Binning01</strain>
    </source>
</reference>
<dbReference type="Pfam" id="PF21683">
    <property type="entry name" value="GpP-like_1st"/>
    <property type="match status" value="1"/>
</dbReference>
<dbReference type="Pfam" id="PF22255">
    <property type="entry name" value="Gp44-like_2nd"/>
    <property type="match status" value="1"/>
</dbReference>
<dbReference type="SUPFAM" id="SSF69279">
    <property type="entry name" value="Phage tail proteins"/>
    <property type="match status" value="2"/>
</dbReference>
<feature type="domain" description="Baseplate hub protein gp44/GpP-like C-terminal" evidence="2">
    <location>
        <begin position="244"/>
        <end position="328"/>
    </location>
</feature>
<dbReference type="Proteomes" id="UP000253934">
    <property type="component" value="Unassembled WGS sequence"/>
</dbReference>
<name>A0A369KV92_9BACT</name>